<organism evidence="1 2">
    <name type="scientific">Aspergillus vadensis (strain CBS 113365 / IMI 142717 / IBT 24658)</name>
    <dbReference type="NCBI Taxonomy" id="1448311"/>
    <lineage>
        <taxon>Eukaryota</taxon>
        <taxon>Fungi</taxon>
        <taxon>Dikarya</taxon>
        <taxon>Ascomycota</taxon>
        <taxon>Pezizomycotina</taxon>
        <taxon>Eurotiomycetes</taxon>
        <taxon>Eurotiomycetidae</taxon>
        <taxon>Eurotiales</taxon>
        <taxon>Aspergillaceae</taxon>
        <taxon>Aspergillus</taxon>
        <taxon>Aspergillus subgen. Circumdati</taxon>
    </lineage>
</organism>
<accession>A0A319AW11</accession>
<dbReference type="Proteomes" id="UP000248405">
    <property type="component" value="Unassembled WGS sequence"/>
</dbReference>
<keyword evidence="2" id="KW-1185">Reference proteome</keyword>
<gene>
    <name evidence="1" type="ORF">BO88DRAFT_491475</name>
</gene>
<sequence>MTKSRSITLSSTTSGHALEGSADVAIVICPLEVTLDIFDAFPAGKSQIGEFNPPWPAPLSPIDGRATSPLRVSVKDVPAEEFSFYGHFLPGCPEKDGHSIMDHNINLLRPSKAGSMFGLGILFRTRSASTSQTRSAGLYVSPLPHLFPPLLMSFPSPHSSIDIYP</sequence>
<dbReference type="AlphaFoldDB" id="A0A319AW11"/>
<reference evidence="1" key="1">
    <citation type="submission" date="2016-12" db="EMBL/GenBank/DDBJ databases">
        <title>The genomes of Aspergillus section Nigri reveals drivers in fungal speciation.</title>
        <authorList>
            <consortium name="DOE Joint Genome Institute"/>
            <person name="Vesth T.C."/>
            <person name="Nybo J."/>
            <person name="Theobald S."/>
            <person name="Brandl J."/>
            <person name="Frisvad J.C."/>
            <person name="Nielsen K.F."/>
            <person name="Lyhne E.K."/>
            <person name="Kogle M.E."/>
            <person name="Kuo A."/>
            <person name="Riley R."/>
            <person name="Clum A."/>
            <person name="Nolan M."/>
            <person name="Lipzen A."/>
            <person name="Salamov A."/>
            <person name="Henrissat B."/>
            <person name="Wiebenga A."/>
            <person name="De Vries R.P."/>
            <person name="Grigoriev I.V."/>
            <person name="Mortensen U.H."/>
            <person name="Andersen M.R."/>
            <person name="Baker S.E."/>
        </authorList>
    </citation>
    <scope>NUCLEOTIDE SEQUENCE [LARGE SCALE GENOMIC DNA]</scope>
    <source>
        <strain evidence="1">CBS 113365</strain>
    </source>
</reference>
<evidence type="ECO:0000313" key="1">
    <source>
        <dbReference type="EMBL" id="PYH64556.1"/>
    </source>
</evidence>
<dbReference type="EMBL" id="KZ821643">
    <property type="protein sequence ID" value="PYH64556.1"/>
    <property type="molecule type" value="Genomic_DNA"/>
</dbReference>
<evidence type="ECO:0000313" key="2">
    <source>
        <dbReference type="Proteomes" id="UP000248405"/>
    </source>
</evidence>
<dbReference type="GeneID" id="37217452"/>
<dbReference type="RefSeq" id="XP_025558350.1">
    <property type="nucleotide sequence ID" value="XM_025712860.1"/>
</dbReference>
<proteinExistence type="predicted"/>
<protein>
    <submittedName>
        <fullName evidence="1">Uncharacterized protein</fullName>
    </submittedName>
</protein>
<name>A0A319AW11_ASPVC</name>
<dbReference type="OrthoDB" id="4483304at2759"/>